<dbReference type="Pfam" id="PF13238">
    <property type="entry name" value="AAA_18"/>
    <property type="match status" value="1"/>
</dbReference>
<keyword evidence="3" id="KW-1185">Reference proteome</keyword>
<dbReference type="EMBL" id="JACZDF010000009">
    <property type="protein sequence ID" value="MBD9700451.1"/>
    <property type="molecule type" value="Genomic_DNA"/>
</dbReference>
<organism evidence="2 3">
    <name type="scientific">Flavimobilis rhizosphaerae</name>
    <dbReference type="NCBI Taxonomy" id="2775421"/>
    <lineage>
        <taxon>Bacteria</taxon>
        <taxon>Bacillati</taxon>
        <taxon>Actinomycetota</taxon>
        <taxon>Actinomycetes</taxon>
        <taxon>Micrococcales</taxon>
        <taxon>Jonesiaceae</taxon>
        <taxon>Flavimobilis</taxon>
    </lineage>
</organism>
<evidence type="ECO:0000256" key="1">
    <source>
        <dbReference type="SAM" id="MobiDB-lite"/>
    </source>
</evidence>
<dbReference type="InterPro" id="IPR052922">
    <property type="entry name" value="Cytidylate_Kinase-2"/>
</dbReference>
<sequence length="194" mass="21954">MTDDEPSSAGAPRRIRIHGTSGSGKTTLARQVAARTGLVRIELDEVFWDVGWQQKHPDAGRAILRARLAAAEDGPGWVVDGNWQSKVLDLLDDADTIVCLDLPRRTVMRRIVTRTVTRGITRRPLWHGNRESLTNLVRREPEDNIVLWSWRTWAGNRARWDALESSGAPVVRLRTPREVRAWLASLPTRRTPTD</sequence>
<dbReference type="PANTHER" id="PTHR37816">
    <property type="entry name" value="YALI0E33011P"/>
    <property type="match status" value="1"/>
</dbReference>
<dbReference type="Gene3D" id="3.40.50.300">
    <property type="entry name" value="P-loop containing nucleotide triphosphate hydrolases"/>
    <property type="match status" value="1"/>
</dbReference>
<reference evidence="2 3" key="1">
    <citation type="submission" date="2020-09" db="EMBL/GenBank/DDBJ databases">
        <title>Flavimobilis rhizosphaerae sp. nov., isolated from rhizosphere soil of Spartina alterniflora.</title>
        <authorList>
            <person name="Hanqin C."/>
        </authorList>
    </citation>
    <scope>NUCLEOTIDE SEQUENCE [LARGE SCALE GENOMIC DNA]</scope>
    <source>
        <strain evidence="2 3">GY 10621</strain>
    </source>
</reference>
<evidence type="ECO:0000313" key="2">
    <source>
        <dbReference type="EMBL" id="MBD9700451.1"/>
    </source>
</evidence>
<comment type="caution">
    <text evidence="2">The sequence shown here is derived from an EMBL/GenBank/DDBJ whole genome shotgun (WGS) entry which is preliminary data.</text>
</comment>
<dbReference type="Proteomes" id="UP000642107">
    <property type="component" value="Unassembled WGS sequence"/>
</dbReference>
<protein>
    <submittedName>
        <fullName evidence="2">AAA family ATPase</fullName>
    </submittedName>
</protein>
<accession>A0ABR9DVN1</accession>
<evidence type="ECO:0000313" key="3">
    <source>
        <dbReference type="Proteomes" id="UP000642107"/>
    </source>
</evidence>
<dbReference type="PANTHER" id="PTHR37816:SF1">
    <property type="entry name" value="TOXIN"/>
    <property type="match status" value="1"/>
</dbReference>
<proteinExistence type="predicted"/>
<gene>
    <name evidence="2" type="ORF">IGS67_13320</name>
</gene>
<feature type="region of interest" description="Disordered" evidence="1">
    <location>
        <begin position="1"/>
        <end position="23"/>
    </location>
</feature>
<name>A0ABR9DVN1_9MICO</name>
<dbReference type="InterPro" id="IPR027417">
    <property type="entry name" value="P-loop_NTPase"/>
</dbReference>
<dbReference type="SUPFAM" id="SSF52540">
    <property type="entry name" value="P-loop containing nucleoside triphosphate hydrolases"/>
    <property type="match status" value="1"/>
</dbReference>